<dbReference type="PANTHER" id="PTHR36529:SF1">
    <property type="entry name" value="GLYCOSYLTRANSFERASE"/>
    <property type="match status" value="1"/>
</dbReference>
<keyword evidence="2" id="KW-1185">Reference proteome</keyword>
<proteinExistence type="predicted"/>
<dbReference type="OrthoDB" id="9798250at2"/>
<dbReference type="GO" id="GO:0016740">
    <property type="term" value="F:transferase activity"/>
    <property type="evidence" value="ECO:0007669"/>
    <property type="project" value="UniProtKB-KW"/>
</dbReference>
<dbReference type="InterPro" id="IPR018641">
    <property type="entry name" value="Trfase_1_rSAM/seldom-assoc"/>
</dbReference>
<comment type="caution">
    <text evidence="1">The sequence shown here is derived from an EMBL/GenBank/DDBJ whole genome shotgun (WGS) entry which is preliminary data.</text>
</comment>
<dbReference type="Gene3D" id="3.90.550.10">
    <property type="entry name" value="Spore Coat Polysaccharide Biosynthesis Protein SpsA, Chain A"/>
    <property type="match status" value="1"/>
</dbReference>
<evidence type="ECO:0000313" key="2">
    <source>
        <dbReference type="Proteomes" id="UP000308181"/>
    </source>
</evidence>
<protein>
    <submittedName>
        <fullName evidence="1">Glycosyltransferase</fullName>
    </submittedName>
</protein>
<dbReference type="Proteomes" id="UP000308181">
    <property type="component" value="Unassembled WGS sequence"/>
</dbReference>
<dbReference type="PANTHER" id="PTHR36529">
    <property type="entry name" value="SLL1095 PROTEIN"/>
    <property type="match status" value="1"/>
</dbReference>
<dbReference type="InterPro" id="IPR029044">
    <property type="entry name" value="Nucleotide-diphossugar_trans"/>
</dbReference>
<keyword evidence="1" id="KW-0808">Transferase</keyword>
<gene>
    <name evidence="1" type="ORF">FA046_14915</name>
</gene>
<accession>A0A4U1BUN6</accession>
<dbReference type="SUPFAM" id="SSF53448">
    <property type="entry name" value="Nucleotide-diphospho-sugar transferases"/>
    <property type="match status" value="1"/>
</dbReference>
<organism evidence="1 2">
    <name type="scientific">Pedobacter cryophilus</name>
    <dbReference type="NCBI Taxonomy" id="2571271"/>
    <lineage>
        <taxon>Bacteria</taxon>
        <taxon>Pseudomonadati</taxon>
        <taxon>Bacteroidota</taxon>
        <taxon>Sphingobacteriia</taxon>
        <taxon>Sphingobacteriales</taxon>
        <taxon>Sphingobacteriaceae</taxon>
        <taxon>Pedobacter</taxon>
    </lineage>
</organism>
<dbReference type="AlphaFoldDB" id="A0A4U1BUN6"/>
<dbReference type="EMBL" id="SWBP01000006">
    <property type="protein sequence ID" value="TKB95962.1"/>
    <property type="molecule type" value="Genomic_DNA"/>
</dbReference>
<dbReference type="Pfam" id="PF09837">
    <property type="entry name" value="DUF2064"/>
    <property type="match status" value="1"/>
</dbReference>
<sequence>MNKLKKLKTALIIFLKYPELGRSKTRLAATVGNENALKVYIELLAHTNLISKELNFDKYLFYDKVTAHKMPWGDDIYHTAYQLESDLGGRMQNAFEQLFDKGYERIVIIGSDCYELTQEIIEEAFNKLNSNKVVVGPAKDGGYYLLGLSQLIPQLFSDVAWSTEEVFSSTIKILKSLNLSYDTTPILSDIDTEDDLTEKLKLLIS</sequence>
<reference evidence="1 2" key="1">
    <citation type="submission" date="2019-04" db="EMBL/GenBank/DDBJ databases">
        <title>Pedobacter sp. AR-3-17 sp. nov., isolated from Arctic soil.</title>
        <authorList>
            <person name="Dahal R.H."/>
            <person name="Kim D.-U."/>
        </authorList>
    </citation>
    <scope>NUCLEOTIDE SEQUENCE [LARGE SCALE GENOMIC DNA]</scope>
    <source>
        <strain evidence="1 2">AR-3-17</strain>
    </source>
</reference>
<dbReference type="NCBIfam" id="TIGR04282">
    <property type="entry name" value="glyco_like_cofC"/>
    <property type="match status" value="1"/>
</dbReference>
<name>A0A4U1BUN6_9SPHI</name>
<evidence type="ECO:0000313" key="1">
    <source>
        <dbReference type="EMBL" id="TKB95962.1"/>
    </source>
</evidence>